<evidence type="ECO:0000256" key="2">
    <source>
        <dbReference type="SAM" id="SignalP"/>
    </source>
</evidence>
<feature type="compositionally biased region" description="Polar residues" evidence="1">
    <location>
        <begin position="538"/>
        <end position="557"/>
    </location>
</feature>
<feature type="region of interest" description="Disordered" evidence="1">
    <location>
        <begin position="499"/>
        <end position="565"/>
    </location>
</feature>
<name>A0A1E4TH62_9ASCO</name>
<keyword evidence="4" id="KW-1185">Reference proteome</keyword>
<sequence length="597" mass="67105">MSIDKLIGCVFLFFSLHVLADIDVSRICSSSTIPGLSGKYTGIRVEKVKIISLFHSSTQMNIVDCKGGIADKVISFGVESHDRFNFNELFCVPGYSCYKFARSHRYFLRDLDYYIDDSVIGTVFTCPDGTDCAKSSSLDALIAESYENGWGSFHDGSFQIHRPMYRSMDKSEYPKRKKKLNALIERTKSVKYDENYSDEEVRSIADITVDYFLTVFYKFRHLNSLSPKQKQQQLIPLPITPSEKPKPASVISAKPTTVSPPRLRMSNQDYKPKENTKNLASTPNQDVPNLSGNVQPLRNILQVKKSADRELENIITPPSFNSSKVLSAAGVLNDSGESNNHAVILSKRKDEIKSEITRLLNEVIATDLFDELEWSDIKGMISDVDIKISKNKIQMDILSTATQTLILRPGETYIPKQHYHFDHNEDNNIADIQPLRPAANALQNVHSVKTIQPLPTSLTKVVGYNIQSMHSIQQAAKLVMPEPKTVTLTVPAVAQMQSQAALDQDADVSQRRPNRTMKPPTLPTPPIPVLKPVRQHTRPSQQTNPFVDDTNTQQGISPSLDKPERFNHYTEDTIEQPLDANSRDKYLAYLANQFPTG</sequence>
<dbReference type="EMBL" id="KV453842">
    <property type="protein sequence ID" value="ODV91047.1"/>
    <property type="molecule type" value="Genomic_DNA"/>
</dbReference>
<feature type="compositionally biased region" description="Polar residues" evidence="1">
    <location>
        <begin position="254"/>
        <end position="269"/>
    </location>
</feature>
<dbReference type="AlphaFoldDB" id="A0A1E4TH62"/>
<gene>
    <name evidence="3" type="ORF">CANCADRAFT_116004</name>
</gene>
<feature type="region of interest" description="Disordered" evidence="1">
    <location>
        <begin position="240"/>
        <end position="293"/>
    </location>
</feature>
<evidence type="ECO:0000256" key="1">
    <source>
        <dbReference type="SAM" id="MobiDB-lite"/>
    </source>
</evidence>
<keyword evidence="2" id="KW-0732">Signal</keyword>
<feature type="chain" id="PRO_5009163203" evidence="2">
    <location>
        <begin position="21"/>
        <end position="597"/>
    </location>
</feature>
<organism evidence="3 4">
    <name type="scientific">Tortispora caseinolytica NRRL Y-17796</name>
    <dbReference type="NCBI Taxonomy" id="767744"/>
    <lineage>
        <taxon>Eukaryota</taxon>
        <taxon>Fungi</taxon>
        <taxon>Dikarya</taxon>
        <taxon>Ascomycota</taxon>
        <taxon>Saccharomycotina</taxon>
        <taxon>Trigonopsidomycetes</taxon>
        <taxon>Trigonopsidales</taxon>
        <taxon>Trigonopsidaceae</taxon>
        <taxon>Tortispora</taxon>
    </lineage>
</organism>
<evidence type="ECO:0000313" key="4">
    <source>
        <dbReference type="Proteomes" id="UP000095023"/>
    </source>
</evidence>
<accession>A0A1E4TH62</accession>
<feature type="compositionally biased region" description="Polar residues" evidence="1">
    <location>
        <begin position="277"/>
        <end position="293"/>
    </location>
</feature>
<feature type="compositionally biased region" description="Pro residues" evidence="1">
    <location>
        <begin position="520"/>
        <end position="529"/>
    </location>
</feature>
<feature type="signal peptide" evidence="2">
    <location>
        <begin position="1"/>
        <end position="20"/>
    </location>
</feature>
<proteinExistence type="predicted"/>
<protein>
    <submittedName>
        <fullName evidence="3">Uncharacterized protein</fullName>
    </submittedName>
</protein>
<dbReference type="Proteomes" id="UP000095023">
    <property type="component" value="Unassembled WGS sequence"/>
</dbReference>
<evidence type="ECO:0000313" key="3">
    <source>
        <dbReference type="EMBL" id="ODV91047.1"/>
    </source>
</evidence>
<reference evidence="4" key="1">
    <citation type="submission" date="2016-02" db="EMBL/GenBank/DDBJ databases">
        <title>Comparative genomics of biotechnologically important yeasts.</title>
        <authorList>
            <consortium name="DOE Joint Genome Institute"/>
            <person name="Riley R."/>
            <person name="Haridas S."/>
            <person name="Wolfe K.H."/>
            <person name="Lopes M.R."/>
            <person name="Hittinger C.T."/>
            <person name="Goker M."/>
            <person name="Salamov A."/>
            <person name="Wisecaver J."/>
            <person name="Long T.M."/>
            <person name="Aerts A.L."/>
            <person name="Barry K."/>
            <person name="Choi C."/>
            <person name="Clum A."/>
            <person name="Coughlan A.Y."/>
            <person name="Deshpande S."/>
            <person name="Douglass A.P."/>
            <person name="Hanson S.J."/>
            <person name="Klenk H.-P."/>
            <person name="Labutti K."/>
            <person name="Lapidus A."/>
            <person name="Lindquist E."/>
            <person name="Lipzen A."/>
            <person name="Meier-Kolthoff J.P."/>
            <person name="Ohm R.A."/>
            <person name="Otillar R.P."/>
            <person name="Pangilinan J."/>
            <person name="Peng Y."/>
            <person name="Rokas A."/>
            <person name="Rosa C.A."/>
            <person name="Scheuner C."/>
            <person name="Sibirny A.A."/>
            <person name="Slot J.C."/>
            <person name="Stielow J.B."/>
            <person name="Sun H."/>
            <person name="Kurtzman C.P."/>
            <person name="Blackwell M."/>
            <person name="Jeffries T.W."/>
            <person name="Grigoriev I.V."/>
        </authorList>
    </citation>
    <scope>NUCLEOTIDE SEQUENCE [LARGE SCALE GENOMIC DNA]</scope>
    <source>
        <strain evidence="4">NRRL Y-17796</strain>
    </source>
</reference>